<evidence type="ECO:0000313" key="1">
    <source>
        <dbReference type="EMBL" id="MBO8431184.1"/>
    </source>
</evidence>
<evidence type="ECO:0000313" key="2">
    <source>
        <dbReference type="Proteomes" id="UP000823632"/>
    </source>
</evidence>
<protein>
    <submittedName>
        <fullName evidence="1">Uncharacterized protein</fullName>
    </submittedName>
</protein>
<accession>A0A9D9DNX8</accession>
<dbReference type="Proteomes" id="UP000823632">
    <property type="component" value="Unassembled WGS sequence"/>
</dbReference>
<reference evidence="1" key="2">
    <citation type="journal article" date="2021" name="PeerJ">
        <title>Extensive microbial diversity within the chicken gut microbiome revealed by metagenomics and culture.</title>
        <authorList>
            <person name="Gilroy R."/>
            <person name="Ravi A."/>
            <person name="Getino M."/>
            <person name="Pursley I."/>
            <person name="Horton D.L."/>
            <person name="Alikhan N.F."/>
            <person name="Baker D."/>
            <person name="Gharbi K."/>
            <person name="Hall N."/>
            <person name="Watson M."/>
            <person name="Adriaenssens E.M."/>
            <person name="Foster-Nyarko E."/>
            <person name="Jarju S."/>
            <person name="Secka A."/>
            <person name="Antonio M."/>
            <person name="Oren A."/>
            <person name="Chaudhuri R.R."/>
            <person name="La Ragione R."/>
            <person name="Hildebrand F."/>
            <person name="Pallen M.J."/>
        </authorList>
    </citation>
    <scope>NUCLEOTIDE SEQUENCE</scope>
    <source>
        <strain evidence="1">10192</strain>
    </source>
</reference>
<comment type="caution">
    <text evidence="1">The sequence shown here is derived from an EMBL/GenBank/DDBJ whole genome shotgun (WGS) entry which is preliminary data.</text>
</comment>
<name>A0A9D9DNX8_9BACT</name>
<reference evidence="1" key="1">
    <citation type="submission" date="2020-10" db="EMBL/GenBank/DDBJ databases">
        <authorList>
            <person name="Gilroy R."/>
        </authorList>
    </citation>
    <scope>NUCLEOTIDE SEQUENCE</scope>
    <source>
        <strain evidence="1">10192</strain>
    </source>
</reference>
<sequence>MAIKYNRLQLVIDIIRGREDLWTGPNRHVKNVYAIGDKLIHSPQDGNDLISKYLQYDKPRLICRYGTLELETVRQFFQFRNKPWNYSRGHKFSFMYTAGFFPNDDYNMTKFACMQCEVTKRIDILGVRSEKYEIEFVPKYLPDQAKIVDIDAILYPFKCEKPWTLCLKNKKVLVIHPFDETIKRQYEKKNLIFPDKEFLPDFDLITFKPVQGIGYASRNLPYSTWFEALEDMKSKIKEIDFDVALIGAGAYGMFLGDYCKSLGKKAVHVGGALQLYFGIKGKRWDDDGFYNEHWIRPQKSDMPEGAELFECGTFAYW</sequence>
<gene>
    <name evidence="1" type="ORF">IAC76_07320</name>
</gene>
<dbReference type="AlphaFoldDB" id="A0A9D9DNX8"/>
<dbReference type="EMBL" id="JADIND010000160">
    <property type="protein sequence ID" value="MBO8431184.1"/>
    <property type="molecule type" value="Genomic_DNA"/>
</dbReference>
<proteinExistence type="predicted"/>
<organism evidence="1 2">
    <name type="scientific">Candidatus Scatousia excrementipullorum</name>
    <dbReference type="NCBI Taxonomy" id="2840936"/>
    <lineage>
        <taxon>Bacteria</taxon>
        <taxon>Candidatus Scatousia</taxon>
    </lineage>
</organism>